<dbReference type="InterPro" id="IPR032807">
    <property type="entry name" value="GNVR"/>
</dbReference>
<accession>A0AB38CGK3</accession>
<dbReference type="InterPro" id="IPR050445">
    <property type="entry name" value="Bact_polysacc_biosynth/exp"/>
</dbReference>
<feature type="compositionally biased region" description="Basic and acidic residues" evidence="6">
    <location>
        <begin position="11"/>
        <end position="21"/>
    </location>
</feature>
<dbReference type="EMBL" id="FPKH01000010">
    <property type="protein sequence ID" value="SFY29823.1"/>
    <property type="molecule type" value="Genomic_DNA"/>
</dbReference>
<feature type="compositionally biased region" description="Basic residues" evidence="6">
    <location>
        <begin position="1"/>
        <end position="10"/>
    </location>
</feature>
<feature type="domain" description="Tyrosine-protein kinase G-rich" evidence="9">
    <location>
        <begin position="311"/>
        <end position="386"/>
    </location>
</feature>
<evidence type="ECO:0000256" key="1">
    <source>
        <dbReference type="ARBA" id="ARBA00004651"/>
    </source>
</evidence>
<dbReference type="AlphaFoldDB" id="A0AB38CGK3"/>
<proteinExistence type="predicted"/>
<keyword evidence="4 7" id="KW-1133">Transmembrane helix</keyword>
<evidence type="ECO:0000313" key="10">
    <source>
        <dbReference type="EMBL" id="SFY29823.1"/>
    </source>
</evidence>
<organism evidence="10 11">
    <name type="scientific">Janthinobacterium lividum</name>
    <dbReference type="NCBI Taxonomy" id="29581"/>
    <lineage>
        <taxon>Bacteria</taxon>
        <taxon>Pseudomonadati</taxon>
        <taxon>Pseudomonadota</taxon>
        <taxon>Betaproteobacteria</taxon>
        <taxon>Burkholderiales</taxon>
        <taxon>Oxalobacteraceae</taxon>
        <taxon>Janthinobacterium</taxon>
    </lineage>
</organism>
<evidence type="ECO:0000259" key="8">
    <source>
        <dbReference type="Pfam" id="PF02706"/>
    </source>
</evidence>
<gene>
    <name evidence="10" type="ORF">SAMN03097694_0004</name>
</gene>
<evidence type="ECO:0000259" key="9">
    <source>
        <dbReference type="Pfam" id="PF13807"/>
    </source>
</evidence>
<dbReference type="GO" id="GO:0005886">
    <property type="term" value="C:plasma membrane"/>
    <property type="evidence" value="ECO:0007669"/>
    <property type="project" value="UniProtKB-SubCell"/>
</dbReference>
<sequence>MLWVTTRKKKMSEEMKNKEQHSSVSNNGMDFLDILTMLARQKKILFMMPLVVGSFAIAVAFLTKPTFSSTAVILPPQQQSSGIAAMLGQLGGLAGAAGSISGLKNPNDLYVAMLNSRTIADNLISHFDLRKRFSVKTSDDARKKLDELVSVSSEKSGIISVQVVDRDPKFAAELANAFVGELSSLTKNLAVTDAGQRRIFFEKQLIAAKDSLADAEVGLRNTQEKTGMLQLDGQVQGIIGNVAQLEGTIAAKEVQLNAMRSFATNNNPDLQRLQGEIQGYKTQLEKLKFGKVNSDGDLMVPTGNIPKIGVEYVRSLRNVKYQEAMFELLSKQYELAKIEEAKDSSVIQILDVAVPAEKEVKPKKLMIILLGFIFGGFLGLAFAYVRGAYLCSMRNDNNKYRWDIFKNSWKRQDV</sequence>
<dbReference type="Pfam" id="PF02706">
    <property type="entry name" value="Wzz"/>
    <property type="match status" value="1"/>
</dbReference>
<dbReference type="GO" id="GO:0004713">
    <property type="term" value="F:protein tyrosine kinase activity"/>
    <property type="evidence" value="ECO:0007669"/>
    <property type="project" value="TreeGrafter"/>
</dbReference>
<dbReference type="InterPro" id="IPR003856">
    <property type="entry name" value="LPS_length_determ_N"/>
</dbReference>
<feature type="region of interest" description="Disordered" evidence="6">
    <location>
        <begin position="1"/>
        <end position="22"/>
    </location>
</feature>
<evidence type="ECO:0000256" key="4">
    <source>
        <dbReference type="ARBA" id="ARBA00022989"/>
    </source>
</evidence>
<evidence type="ECO:0000256" key="3">
    <source>
        <dbReference type="ARBA" id="ARBA00022692"/>
    </source>
</evidence>
<feature type="transmembrane region" description="Helical" evidence="7">
    <location>
        <begin position="365"/>
        <end position="385"/>
    </location>
</feature>
<dbReference type="PANTHER" id="PTHR32309">
    <property type="entry name" value="TYROSINE-PROTEIN KINASE"/>
    <property type="match status" value="1"/>
</dbReference>
<dbReference type="Proteomes" id="UP000182489">
    <property type="component" value="Unassembled WGS sequence"/>
</dbReference>
<evidence type="ECO:0000256" key="6">
    <source>
        <dbReference type="SAM" id="MobiDB-lite"/>
    </source>
</evidence>
<keyword evidence="5 7" id="KW-0472">Membrane</keyword>
<evidence type="ECO:0000313" key="11">
    <source>
        <dbReference type="Proteomes" id="UP000182489"/>
    </source>
</evidence>
<dbReference type="Pfam" id="PF13807">
    <property type="entry name" value="GNVR"/>
    <property type="match status" value="1"/>
</dbReference>
<comment type="subcellular location">
    <subcellularLocation>
        <location evidence="1">Cell membrane</location>
        <topology evidence="1">Multi-pass membrane protein</topology>
    </subcellularLocation>
</comment>
<dbReference type="PANTHER" id="PTHR32309:SF13">
    <property type="entry name" value="FERRIC ENTEROBACTIN TRANSPORT PROTEIN FEPE"/>
    <property type="match status" value="1"/>
</dbReference>
<keyword evidence="2" id="KW-1003">Cell membrane</keyword>
<evidence type="ECO:0000256" key="7">
    <source>
        <dbReference type="SAM" id="Phobius"/>
    </source>
</evidence>
<feature type="domain" description="Polysaccharide chain length determinant N-terminal" evidence="8">
    <location>
        <begin position="28"/>
        <end position="126"/>
    </location>
</feature>
<feature type="transmembrane region" description="Helical" evidence="7">
    <location>
        <begin position="44"/>
        <end position="63"/>
    </location>
</feature>
<evidence type="ECO:0000256" key="2">
    <source>
        <dbReference type="ARBA" id="ARBA00022475"/>
    </source>
</evidence>
<keyword evidence="3 7" id="KW-0812">Transmembrane</keyword>
<reference evidence="10 11" key="1">
    <citation type="submission" date="2016-11" db="EMBL/GenBank/DDBJ databases">
        <authorList>
            <person name="Varghese N."/>
            <person name="Submissions S."/>
        </authorList>
    </citation>
    <scope>NUCLEOTIDE SEQUENCE [LARGE SCALE GENOMIC DNA]</scope>
    <source>
        <strain evidence="10 11">NFR18</strain>
    </source>
</reference>
<comment type="caution">
    <text evidence="10">The sequence shown here is derived from an EMBL/GenBank/DDBJ whole genome shotgun (WGS) entry which is preliminary data.</text>
</comment>
<evidence type="ECO:0000256" key="5">
    <source>
        <dbReference type="ARBA" id="ARBA00023136"/>
    </source>
</evidence>
<name>A0AB38CGK3_9BURK</name>
<protein>
    <submittedName>
        <fullName evidence="10">Uncharacterized protein involved in exopolysaccharide biosynthesis</fullName>
    </submittedName>
</protein>